<evidence type="ECO:0000256" key="1">
    <source>
        <dbReference type="ARBA" id="ARBA00010373"/>
    </source>
</evidence>
<evidence type="ECO:0000313" key="5">
    <source>
        <dbReference type="EMBL" id="ABU57047.1"/>
    </source>
</evidence>
<dbReference type="InterPro" id="IPR006124">
    <property type="entry name" value="Metalloenzyme"/>
</dbReference>
<protein>
    <submittedName>
        <fullName evidence="5">Metalloenzyme domain protein</fullName>
    </submittedName>
</protein>
<sequence length="312" mass="32781">MSILFVFIDGVGLASAGRDNPLSDAPTPTMNALLNGALTIERAGASSHALLRPLDATMGVTGLPQSGTGQTALLAGVNAAALHGRHQPHFPPVALRSILAERSIFRRLTEAGRRVAFANAFGVRYWEALAARRLRRSASVIAAEGAGVRFRSDHDLRTGSALTWDITGETIRAGGGDAPVIAAHVAGERLARLAARYDLVFFETFLTDLAGHGRLAHLAAPDRSPPSIAEQVHMAMERVDSMIRGALDVLRPGDTLVLTSDHGNVESLSSSTHTRNPVPLLVVGPAAPQFGHLVSIVQVADAVVAAAQEYAA</sequence>
<proteinExistence type="inferred from homology"/>
<accession>A7NHV0</accession>
<dbReference type="GO" id="GO:0000287">
    <property type="term" value="F:magnesium ion binding"/>
    <property type="evidence" value="ECO:0007669"/>
    <property type="project" value="InterPro"/>
</dbReference>
<dbReference type="EMBL" id="CP000804">
    <property type="protein sequence ID" value="ABU57047.1"/>
    <property type="molecule type" value="Genomic_DNA"/>
</dbReference>
<dbReference type="Proteomes" id="UP000000263">
    <property type="component" value="Chromosome"/>
</dbReference>
<feature type="domain" description="Metalloenzyme" evidence="4">
    <location>
        <begin position="229"/>
        <end position="286"/>
    </location>
</feature>
<keyword evidence="6" id="KW-1185">Reference proteome</keyword>
<evidence type="ECO:0000259" key="4">
    <source>
        <dbReference type="Pfam" id="PF01676"/>
    </source>
</evidence>
<dbReference type="eggNOG" id="COG1015">
    <property type="taxonomic scope" value="Bacteria"/>
</dbReference>
<evidence type="ECO:0000313" key="6">
    <source>
        <dbReference type="Proteomes" id="UP000000263"/>
    </source>
</evidence>
<dbReference type="KEGG" id="rca:Rcas_0933"/>
<evidence type="ECO:0000256" key="3">
    <source>
        <dbReference type="ARBA" id="ARBA00023211"/>
    </source>
</evidence>
<gene>
    <name evidence="5" type="ordered locus">Rcas_0933</name>
</gene>
<keyword evidence="2" id="KW-0479">Metal-binding</keyword>
<evidence type="ECO:0000256" key="2">
    <source>
        <dbReference type="ARBA" id="ARBA00022723"/>
    </source>
</evidence>
<dbReference type="Pfam" id="PF01676">
    <property type="entry name" value="Metalloenzyme"/>
    <property type="match status" value="1"/>
</dbReference>
<dbReference type="HOGENOM" id="CLU_079842_0_0_0"/>
<dbReference type="PANTHER" id="PTHR21110:SF0">
    <property type="entry name" value="PHOSPHOPENTOMUTASE"/>
    <property type="match status" value="1"/>
</dbReference>
<dbReference type="AlphaFoldDB" id="A7NHV0"/>
<dbReference type="Gene3D" id="3.40.720.10">
    <property type="entry name" value="Alkaline Phosphatase, subunit A"/>
    <property type="match status" value="1"/>
</dbReference>
<dbReference type="GO" id="GO:0005829">
    <property type="term" value="C:cytosol"/>
    <property type="evidence" value="ECO:0007669"/>
    <property type="project" value="TreeGrafter"/>
</dbReference>
<dbReference type="OrthoDB" id="9778226at2"/>
<name>A7NHV0_ROSCS</name>
<dbReference type="GO" id="GO:0008973">
    <property type="term" value="F:phosphopentomutase activity"/>
    <property type="evidence" value="ECO:0007669"/>
    <property type="project" value="InterPro"/>
</dbReference>
<keyword evidence="3" id="KW-0464">Manganese</keyword>
<dbReference type="InterPro" id="IPR010045">
    <property type="entry name" value="DeoB"/>
</dbReference>
<dbReference type="InterPro" id="IPR017850">
    <property type="entry name" value="Alkaline_phosphatase_core_sf"/>
</dbReference>
<reference evidence="5 6" key="1">
    <citation type="submission" date="2007-08" db="EMBL/GenBank/DDBJ databases">
        <title>Complete sequence of Roseiflexus castenholzii DSM 13941.</title>
        <authorList>
            <consortium name="US DOE Joint Genome Institute"/>
            <person name="Copeland A."/>
            <person name="Lucas S."/>
            <person name="Lapidus A."/>
            <person name="Barry K."/>
            <person name="Glavina del Rio T."/>
            <person name="Dalin E."/>
            <person name="Tice H."/>
            <person name="Pitluck S."/>
            <person name="Thompson L.S."/>
            <person name="Brettin T."/>
            <person name="Bruce D."/>
            <person name="Detter J.C."/>
            <person name="Han C."/>
            <person name="Tapia R."/>
            <person name="Schmutz J."/>
            <person name="Larimer F."/>
            <person name="Land M."/>
            <person name="Hauser L."/>
            <person name="Kyrpides N."/>
            <person name="Mikhailova N."/>
            <person name="Bryant D.A."/>
            <person name="Hanada S."/>
            <person name="Tsukatani Y."/>
            <person name="Richardson P."/>
        </authorList>
    </citation>
    <scope>NUCLEOTIDE SEQUENCE [LARGE SCALE GENOMIC DNA]</scope>
    <source>
        <strain evidence="6">DSM 13941 / HLO8</strain>
    </source>
</reference>
<dbReference type="GO" id="GO:0043094">
    <property type="term" value="P:metabolic compound salvage"/>
    <property type="evidence" value="ECO:0007669"/>
    <property type="project" value="InterPro"/>
</dbReference>
<organism evidence="5 6">
    <name type="scientific">Roseiflexus castenholzii (strain DSM 13941 / HLO8)</name>
    <dbReference type="NCBI Taxonomy" id="383372"/>
    <lineage>
        <taxon>Bacteria</taxon>
        <taxon>Bacillati</taxon>
        <taxon>Chloroflexota</taxon>
        <taxon>Chloroflexia</taxon>
        <taxon>Chloroflexales</taxon>
        <taxon>Roseiflexineae</taxon>
        <taxon>Roseiflexaceae</taxon>
        <taxon>Roseiflexus</taxon>
    </lineage>
</organism>
<dbReference type="STRING" id="383372.Rcas_0933"/>
<dbReference type="GO" id="GO:0009117">
    <property type="term" value="P:nucleotide metabolic process"/>
    <property type="evidence" value="ECO:0007669"/>
    <property type="project" value="InterPro"/>
</dbReference>
<comment type="similarity">
    <text evidence="1">Belongs to the phosphopentomutase family.</text>
</comment>
<dbReference type="SUPFAM" id="SSF53649">
    <property type="entry name" value="Alkaline phosphatase-like"/>
    <property type="match status" value="1"/>
</dbReference>
<dbReference type="RefSeq" id="WP_012119477.1">
    <property type="nucleotide sequence ID" value="NC_009767.1"/>
</dbReference>
<dbReference type="PANTHER" id="PTHR21110">
    <property type="entry name" value="PHOSPHOPENTOMUTASE"/>
    <property type="match status" value="1"/>
</dbReference>